<accession>A0A6J4V5F4</accession>
<feature type="compositionally biased region" description="Polar residues" evidence="1">
    <location>
        <begin position="1"/>
        <end position="14"/>
    </location>
</feature>
<sequence length="70" mass="7919">MGSQTPRSDQPPTSESHDEDAVLDDLTIIQAQAQLLMRRIGAERPLDPDDVHQRLAVIVDAVHRLTERHR</sequence>
<protein>
    <submittedName>
        <fullName evidence="2">Uncharacterized protein</fullName>
    </submittedName>
</protein>
<feature type="region of interest" description="Disordered" evidence="1">
    <location>
        <begin position="1"/>
        <end position="22"/>
    </location>
</feature>
<name>A0A6J4V5F4_9BACT</name>
<gene>
    <name evidence="2" type="ORF">AVDCRST_MAG33-2151</name>
</gene>
<reference evidence="2" key="1">
    <citation type="submission" date="2020-02" db="EMBL/GenBank/DDBJ databases">
        <authorList>
            <person name="Meier V. D."/>
        </authorList>
    </citation>
    <scope>NUCLEOTIDE SEQUENCE</scope>
    <source>
        <strain evidence="2">AVDCRST_MAG33</strain>
    </source>
</reference>
<evidence type="ECO:0000313" key="2">
    <source>
        <dbReference type="EMBL" id="CAA9566953.1"/>
    </source>
</evidence>
<organism evidence="2">
    <name type="scientific">uncultured Thermomicrobiales bacterium</name>
    <dbReference type="NCBI Taxonomy" id="1645740"/>
    <lineage>
        <taxon>Bacteria</taxon>
        <taxon>Pseudomonadati</taxon>
        <taxon>Thermomicrobiota</taxon>
        <taxon>Thermomicrobia</taxon>
        <taxon>Thermomicrobiales</taxon>
        <taxon>environmental samples</taxon>
    </lineage>
</organism>
<proteinExistence type="predicted"/>
<evidence type="ECO:0000256" key="1">
    <source>
        <dbReference type="SAM" id="MobiDB-lite"/>
    </source>
</evidence>
<dbReference type="EMBL" id="CADCWK010000238">
    <property type="protein sequence ID" value="CAA9566953.1"/>
    <property type="molecule type" value="Genomic_DNA"/>
</dbReference>
<dbReference type="AlphaFoldDB" id="A0A6J4V5F4"/>